<dbReference type="AlphaFoldDB" id="A0A0F4Z0P8"/>
<dbReference type="CDD" id="cd22189">
    <property type="entry name" value="PGAP4-like_fungal"/>
    <property type="match status" value="1"/>
</dbReference>
<feature type="transmembrane region" description="Helical" evidence="1">
    <location>
        <begin position="296"/>
        <end position="314"/>
    </location>
</feature>
<protein>
    <recommendedName>
        <fullName evidence="4">Integral membrane protein</fullName>
    </recommendedName>
</protein>
<keyword evidence="1" id="KW-0472">Membrane</keyword>
<keyword evidence="1" id="KW-1133">Transmembrane helix</keyword>
<gene>
    <name evidence="2" type="ORF">T310_2514</name>
</gene>
<dbReference type="PANTHER" id="PTHR31410">
    <property type="entry name" value="TRANSMEMBRANE PROTEIN 246"/>
    <property type="match status" value="1"/>
</dbReference>
<name>A0A0F4Z0P8_RASE3</name>
<evidence type="ECO:0008006" key="4">
    <source>
        <dbReference type="Google" id="ProtNLM"/>
    </source>
</evidence>
<evidence type="ECO:0000313" key="2">
    <source>
        <dbReference type="EMBL" id="KKA23448.1"/>
    </source>
</evidence>
<dbReference type="GO" id="GO:0000139">
    <property type="term" value="C:Golgi membrane"/>
    <property type="evidence" value="ECO:0007669"/>
    <property type="project" value="InterPro"/>
</dbReference>
<evidence type="ECO:0000313" key="3">
    <source>
        <dbReference type="Proteomes" id="UP000053958"/>
    </source>
</evidence>
<feature type="transmembrane region" description="Helical" evidence="1">
    <location>
        <begin position="20"/>
        <end position="39"/>
    </location>
</feature>
<dbReference type="PANTHER" id="PTHR31410:SF1">
    <property type="entry name" value="POST-GPI ATTACHMENT TO PROTEINS FACTOR 4"/>
    <property type="match status" value="1"/>
</dbReference>
<organism evidence="2 3">
    <name type="scientific">Rasamsonia emersonii (strain ATCC 16479 / CBS 393.64 / IMI 116815)</name>
    <dbReference type="NCBI Taxonomy" id="1408163"/>
    <lineage>
        <taxon>Eukaryota</taxon>
        <taxon>Fungi</taxon>
        <taxon>Dikarya</taxon>
        <taxon>Ascomycota</taxon>
        <taxon>Pezizomycotina</taxon>
        <taxon>Eurotiomycetes</taxon>
        <taxon>Eurotiomycetidae</taxon>
        <taxon>Eurotiales</taxon>
        <taxon>Trichocomaceae</taxon>
        <taxon>Rasamsonia</taxon>
    </lineage>
</organism>
<proteinExistence type="predicted"/>
<accession>A0A0F4Z0P8</accession>
<feature type="transmembrane region" description="Helical" evidence="1">
    <location>
        <begin position="262"/>
        <end position="284"/>
    </location>
</feature>
<evidence type="ECO:0000256" key="1">
    <source>
        <dbReference type="SAM" id="Phobius"/>
    </source>
</evidence>
<keyword evidence="3" id="KW-1185">Reference proteome</keyword>
<keyword evidence="1" id="KW-0812">Transmembrane</keyword>
<dbReference type="GeneID" id="25314865"/>
<dbReference type="GO" id="GO:0016757">
    <property type="term" value="F:glycosyltransferase activity"/>
    <property type="evidence" value="ECO:0007669"/>
    <property type="project" value="InterPro"/>
</dbReference>
<dbReference type="RefSeq" id="XP_013330060.1">
    <property type="nucleotide sequence ID" value="XM_013474606.1"/>
</dbReference>
<comment type="caution">
    <text evidence="2">The sequence shown here is derived from an EMBL/GenBank/DDBJ whole genome shotgun (WGS) entry which is preliminary data.</text>
</comment>
<dbReference type="GO" id="GO:0006506">
    <property type="term" value="P:GPI anchor biosynthetic process"/>
    <property type="evidence" value="ECO:0007669"/>
    <property type="project" value="InterPro"/>
</dbReference>
<dbReference type="InterPro" id="IPR029675">
    <property type="entry name" value="PGAP4"/>
</dbReference>
<reference evidence="2 3" key="1">
    <citation type="submission" date="2015-04" db="EMBL/GenBank/DDBJ databases">
        <authorList>
            <person name="Heijne W.H."/>
            <person name="Fedorova N.D."/>
            <person name="Nierman W.C."/>
            <person name="Vollebregt A.W."/>
            <person name="Zhao Z."/>
            <person name="Wu L."/>
            <person name="Kumar M."/>
            <person name="Stam H."/>
            <person name="van den Berg M.A."/>
            <person name="Pel H.J."/>
        </authorList>
    </citation>
    <scope>NUCLEOTIDE SEQUENCE [LARGE SCALE GENOMIC DNA]</scope>
    <source>
        <strain evidence="2 3">CBS 393.64</strain>
    </source>
</reference>
<sequence>MRLLSGTPSLGAASLLLRSYTAKVFLVFLLLYLLLVQYARTRSYRDPTSVFFDPDRGYRPAYSAVRAEQANSFIERVDSGQITPYKASANPALCVGVATIARNGARYFKTAVGSLLENLSETERAQLHLILFIAHSDPNQHPAYSEKWLHEVADTVLLYNWDEVDKDHIVELEQDHNKISGREKGLFDYTYLLKACHAVNASHVVMLEDDVVLLDGWLHRARTALGAAARQTAEMGLSNYLYLRMFYTEEFLGWNSEEWPIYLFYSVLAVAAVGASLLGTRHYFPSTRRFIPDETILLLCAVCTPLLIILFFAAGRVTMLPMPAGVNEMPKFGCCSQGFIFPQSRVPDLVQWYESRHIGYVDMLTEEYADQNRELRWAVTPTLLQHVGSKSSKGDDFTTRPKYHRSMSERMWSFAFETNDADALRAEHEEHKLDVP</sequence>
<dbReference type="Proteomes" id="UP000053958">
    <property type="component" value="Unassembled WGS sequence"/>
</dbReference>
<dbReference type="OrthoDB" id="2016523at2759"/>
<dbReference type="EMBL" id="LASV01000101">
    <property type="protein sequence ID" value="KKA23448.1"/>
    <property type="molecule type" value="Genomic_DNA"/>
</dbReference>